<dbReference type="PANTHER" id="PTHR10579">
    <property type="entry name" value="CALCIUM-ACTIVATED CHLORIDE CHANNEL REGULATOR"/>
    <property type="match status" value="1"/>
</dbReference>
<protein>
    <submittedName>
        <fullName evidence="2">VWA domain-containing protein</fullName>
    </submittedName>
</protein>
<organism evidence="2 3">
    <name type="scientific">Archangium minus</name>
    <dbReference type="NCBI Taxonomy" id="83450"/>
    <lineage>
        <taxon>Bacteria</taxon>
        <taxon>Pseudomonadati</taxon>
        <taxon>Myxococcota</taxon>
        <taxon>Myxococcia</taxon>
        <taxon>Myxococcales</taxon>
        <taxon>Cystobacterineae</taxon>
        <taxon>Archangiaceae</taxon>
        <taxon>Archangium</taxon>
    </lineage>
</organism>
<feature type="domain" description="VWFA" evidence="1">
    <location>
        <begin position="149"/>
        <end position="333"/>
    </location>
</feature>
<dbReference type="EMBL" id="CP043494">
    <property type="protein sequence ID" value="WNG48604.1"/>
    <property type="molecule type" value="Genomic_DNA"/>
</dbReference>
<keyword evidence="3" id="KW-1185">Reference proteome</keyword>
<accession>A0ABY9WZR4</accession>
<reference evidence="2 3" key="1">
    <citation type="submission" date="2019-08" db="EMBL/GenBank/DDBJ databases">
        <title>Archangium and Cystobacter genomes.</title>
        <authorList>
            <person name="Chen I.-C.K."/>
            <person name="Wielgoss S."/>
        </authorList>
    </citation>
    <scope>NUCLEOTIDE SEQUENCE [LARGE SCALE GENOMIC DNA]</scope>
    <source>
        <strain evidence="2 3">Cbm 6</strain>
    </source>
</reference>
<dbReference type="InterPro" id="IPR051266">
    <property type="entry name" value="CLCR"/>
</dbReference>
<gene>
    <name evidence="2" type="ORF">F0U60_34200</name>
</gene>
<dbReference type="Gene3D" id="3.40.50.410">
    <property type="entry name" value="von Willebrand factor, type A domain"/>
    <property type="match status" value="1"/>
</dbReference>
<dbReference type="PROSITE" id="PS50234">
    <property type="entry name" value="VWFA"/>
    <property type="match status" value="1"/>
</dbReference>
<dbReference type="PANTHER" id="PTHR10579:SF43">
    <property type="entry name" value="ZINC FINGER (C3HC4-TYPE RING FINGER) FAMILY PROTEIN"/>
    <property type="match status" value="1"/>
</dbReference>
<dbReference type="InterPro" id="IPR036465">
    <property type="entry name" value="vWFA_dom_sf"/>
</dbReference>
<dbReference type="Proteomes" id="UP001611383">
    <property type="component" value="Chromosome"/>
</dbReference>
<dbReference type="SMART" id="SM00327">
    <property type="entry name" value="VWA"/>
    <property type="match status" value="1"/>
</dbReference>
<dbReference type="SUPFAM" id="SSF53300">
    <property type="entry name" value="vWA-like"/>
    <property type="match status" value="1"/>
</dbReference>
<sequence length="501" mass="53285">MSCFNPTPIPPEDDMTRRFLVTWLAALMLAGCGGPIISDPVGGPGGGAPPMGGDPSGDVGATPGGAQDMGLARRKIAEGIVPAPEDFVAEGLYSEHDLPLDGPPCEQTLCLRTATGIATALDTGRQEVFVQVGLSSNVNPATFRRKPLDAALVIDHSGSMHGEPIEAVKEAARRLVAKLDENDTFSLIIFDDSAQTLVTQSPVKDREALLRAIDTIYDAGGTCIECGLRMGFQQLAKAQTDAGRARRLFLFTDAMPNVGMTGEGEFMTLIRSNSSEGRDTTVFGVNIAFSQSLVTAISAVRGANSFYLSNPERTRTIFDEDFDYLVTPIAYDLKMALTPAEGFKVEAVYGLPGVAPGASQAEMNVSTVFLSRRRGAILARLSRSSDVAPAQSVMTGDLSFQATEGGTSRTTLTASYEGSEPLSGTESWYSQRSVRKTVALTNFILGARSACEQWKKGERAAARAQADRTAALLQAEADRLDDAPLRTEAELAFKLAALMVP</sequence>
<evidence type="ECO:0000259" key="1">
    <source>
        <dbReference type="PROSITE" id="PS50234"/>
    </source>
</evidence>
<dbReference type="InterPro" id="IPR002035">
    <property type="entry name" value="VWF_A"/>
</dbReference>
<name>A0ABY9WZR4_9BACT</name>
<proteinExistence type="predicted"/>
<evidence type="ECO:0000313" key="3">
    <source>
        <dbReference type="Proteomes" id="UP001611383"/>
    </source>
</evidence>
<dbReference type="Pfam" id="PF13519">
    <property type="entry name" value="VWA_2"/>
    <property type="match status" value="1"/>
</dbReference>
<evidence type="ECO:0000313" key="2">
    <source>
        <dbReference type="EMBL" id="WNG48604.1"/>
    </source>
</evidence>